<gene>
    <name evidence="2" type="ORF">JOD17_003196</name>
</gene>
<dbReference type="Proteomes" id="UP000741863">
    <property type="component" value="Unassembled WGS sequence"/>
</dbReference>
<sequence length="52" mass="5696">MKKLDIAFMVLVAVFLIFTNWYESKTGIIAASVCGIALIAMIVNNAMRSKST</sequence>
<proteinExistence type="predicted"/>
<reference evidence="2 3" key="1">
    <citation type="submission" date="2021-01" db="EMBL/GenBank/DDBJ databases">
        <title>Genomic Encyclopedia of Type Strains, Phase IV (KMG-IV): sequencing the most valuable type-strain genomes for metagenomic binning, comparative biology and taxonomic classification.</title>
        <authorList>
            <person name="Goeker M."/>
        </authorList>
    </citation>
    <scope>NUCLEOTIDE SEQUENCE [LARGE SCALE GENOMIC DNA]</scope>
    <source>
        <strain evidence="2 3">DSM 25540</strain>
    </source>
</reference>
<dbReference type="EMBL" id="JAFBEC010000009">
    <property type="protein sequence ID" value="MBM7634096.1"/>
    <property type="molecule type" value="Genomic_DNA"/>
</dbReference>
<accession>A0ABS2PG92</accession>
<evidence type="ECO:0000313" key="3">
    <source>
        <dbReference type="Proteomes" id="UP000741863"/>
    </source>
</evidence>
<keyword evidence="1" id="KW-1133">Transmembrane helix</keyword>
<evidence type="ECO:0000313" key="2">
    <source>
        <dbReference type="EMBL" id="MBM7634096.1"/>
    </source>
</evidence>
<organism evidence="2 3">
    <name type="scientific">Geomicrobium sediminis</name>
    <dbReference type="NCBI Taxonomy" id="1347788"/>
    <lineage>
        <taxon>Bacteria</taxon>
        <taxon>Bacillati</taxon>
        <taxon>Bacillota</taxon>
        <taxon>Bacilli</taxon>
        <taxon>Bacillales</taxon>
        <taxon>Geomicrobium</taxon>
    </lineage>
</organism>
<dbReference type="RefSeq" id="WP_204698846.1">
    <property type="nucleotide sequence ID" value="NZ_JAFBEC010000009.1"/>
</dbReference>
<keyword evidence="1" id="KW-0812">Transmembrane</keyword>
<evidence type="ECO:0000256" key="1">
    <source>
        <dbReference type="SAM" id="Phobius"/>
    </source>
</evidence>
<comment type="caution">
    <text evidence="2">The sequence shown here is derived from an EMBL/GenBank/DDBJ whole genome shotgun (WGS) entry which is preliminary data.</text>
</comment>
<feature type="transmembrane region" description="Helical" evidence="1">
    <location>
        <begin position="5"/>
        <end position="22"/>
    </location>
</feature>
<feature type="transmembrane region" description="Helical" evidence="1">
    <location>
        <begin position="28"/>
        <end position="47"/>
    </location>
</feature>
<name>A0ABS2PG92_9BACL</name>
<keyword evidence="3" id="KW-1185">Reference proteome</keyword>
<keyword evidence="1" id="KW-0472">Membrane</keyword>
<protein>
    <submittedName>
        <fullName evidence="2">Membrane protein</fullName>
    </submittedName>
</protein>